<dbReference type="EMBL" id="UFSM01000001">
    <property type="protein sequence ID" value="SUU89371.1"/>
    <property type="molecule type" value="Genomic_DNA"/>
</dbReference>
<protein>
    <submittedName>
        <fullName evidence="1">Uncharacterized protein</fullName>
    </submittedName>
</protein>
<evidence type="ECO:0000313" key="2">
    <source>
        <dbReference type="Proteomes" id="UP000254701"/>
    </source>
</evidence>
<dbReference type="AlphaFoldDB" id="A0A380WKB7"/>
<name>A0A380WKB7_AMIAI</name>
<organism evidence="1 2">
    <name type="scientific">Aminobacter aminovorans</name>
    <name type="common">Chelatobacter heintzii</name>
    <dbReference type="NCBI Taxonomy" id="83263"/>
    <lineage>
        <taxon>Bacteria</taxon>
        <taxon>Pseudomonadati</taxon>
        <taxon>Pseudomonadota</taxon>
        <taxon>Alphaproteobacteria</taxon>
        <taxon>Hyphomicrobiales</taxon>
        <taxon>Phyllobacteriaceae</taxon>
        <taxon>Aminobacter</taxon>
    </lineage>
</organism>
<dbReference type="Proteomes" id="UP000254701">
    <property type="component" value="Unassembled WGS sequence"/>
</dbReference>
<reference evidence="1 2" key="1">
    <citation type="submission" date="2018-06" db="EMBL/GenBank/DDBJ databases">
        <authorList>
            <consortium name="Pathogen Informatics"/>
            <person name="Doyle S."/>
        </authorList>
    </citation>
    <scope>NUCLEOTIDE SEQUENCE [LARGE SCALE GENOMIC DNA]</scope>
    <source>
        <strain evidence="1 2">NCTC10684</strain>
    </source>
</reference>
<proteinExistence type="predicted"/>
<dbReference type="OrthoDB" id="8116291at2"/>
<evidence type="ECO:0000313" key="1">
    <source>
        <dbReference type="EMBL" id="SUU89371.1"/>
    </source>
</evidence>
<accession>A0A380WKB7</accession>
<dbReference type="RefSeq" id="WP_115731547.1">
    <property type="nucleotide sequence ID" value="NZ_BAAAVY010000002.1"/>
</dbReference>
<gene>
    <name evidence="1" type="ORF">NCTC10684_02610</name>
</gene>
<sequence>MNSLLPKTKPTLLKDALRMKRERGDVDADGFKTIAINDFAYGLNATIEGAEWAMAQWVAKRTNNPSEAYQARRVAFLADLRAILAGTFGQREAA</sequence>